<accession>A0A7I9WN87</accession>
<dbReference type="InterPro" id="IPR004360">
    <property type="entry name" value="Glyas_Fos-R_dOase_dom"/>
</dbReference>
<dbReference type="AlphaFoldDB" id="A0A7I9WN87"/>
<dbReference type="PANTHER" id="PTHR43279:SF1">
    <property type="entry name" value="CATECHOL-2,3-DIOXYGENASE"/>
    <property type="match status" value="1"/>
</dbReference>
<dbReference type="EMBL" id="BLKT01000003">
    <property type="protein sequence ID" value="GFG58726.1"/>
    <property type="molecule type" value="Genomic_DNA"/>
</dbReference>
<gene>
    <name evidence="2" type="ORF">MMUR_28620</name>
</gene>
<name>A0A7I9WN87_9MYCO</name>
<proteinExistence type="predicted"/>
<protein>
    <submittedName>
        <fullName evidence="2">Dioxygenase</fullName>
    </submittedName>
</protein>
<keyword evidence="3" id="KW-1185">Reference proteome</keyword>
<keyword evidence="2" id="KW-0560">Oxidoreductase</keyword>
<dbReference type="Proteomes" id="UP000465241">
    <property type="component" value="Unassembled WGS sequence"/>
</dbReference>
<dbReference type="CDD" id="cd06587">
    <property type="entry name" value="VOC"/>
    <property type="match status" value="2"/>
</dbReference>
<feature type="domain" description="VOC" evidence="1">
    <location>
        <begin position="201"/>
        <end position="315"/>
    </location>
</feature>
<feature type="domain" description="VOC" evidence="1">
    <location>
        <begin position="19"/>
        <end position="149"/>
    </location>
</feature>
<evidence type="ECO:0000313" key="2">
    <source>
        <dbReference type="EMBL" id="GFG58726.1"/>
    </source>
</evidence>
<dbReference type="InterPro" id="IPR029068">
    <property type="entry name" value="Glyas_Bleomycin-R_OHBP_Dase"/>
</dbReference>
<evidence type="ECO:0000313" key="3">
    <source>
        <dbReference type="Proteomes" id="UP000465241"/>
    </source>
</evidence>
<keyword evidence="2" id="KW-0223">Dioxygenase</keyword>
<sequence length="335" mass="36597">MSRSSPASTAIPATFSPRRLCHLNIYVADLARSLAFYRDLCGLTVVFDEPGVGASFLSNGNSHHDLALMQTSSDNLVGRDGKVQKAATRGTEPGLNHLAWEMRTERELVAAIAAAPAHGIKVDRLLDHMISKSAYLADPDGVWHEFYSDSTREWRELYAQMEDQLISAQWEPDLEAASDESNIDDEADLIPVEHAAMRSLRTSRAAIVVSDLAESVRFYGDGLGIHSKVTSVQDGFAILGGHLGYADLLLLEQQESEPVGFHHFGLQVADEAELEAGARRLEEAGVPIVDDIDSPAGRAVVVRDPDGFSVEFFVATDTPPWNVQPNNTSQRSFLL</sequence>
<dbReference type="PROSITE" id="PS51819">
    <property type="entry name" value="VOC"/>
    <property type="match status" value="2"/>
</dbReference>
<dbReference type="InterPro" id="IPR037523">
    <property type="entry name" value="VOC_core"/>
</dbReference>
<dbReference type="Pfam" id="PF00903">
    <property type="entry name" value="Glyoxalase"/>
    <property type="match status" value="2"/>
</dbReference>
<dbReference type="PANTHER" id="PTHR43279">
    <property type="entry name" value="CATECHOL-2,3-DIOXYGENASE"/>
    <property type="match status" value="1"/>
</dbReference>
<dbReference type="RefSeq" id="WP_193489476.1">
    <property type="nucleotide sequence ID" value="NZ_BAAAMC010000055.1"/>
</dbReference>
<dbReference type="GO" id="GO:0051213">
    <property type="term" value="F:dioxygenase activity"/>
    <property type="evidence" value="ECO:0007669"/>
    <property type="project" value="UniProtKB-KW"/>
</dbReference>
<organism evidence="2 3">
    <name type="scientific">Mycolicibacterium murale</name>
    <dbReference type="NCBI Taxonomy" id="182220"/>
    <lineage>
        <taxon>Bacteria</taxon>
        <taxon>Bacillati</taxon>
        <taxon>Actinomycetota</taxon>
        <taxon>Actinomycetes</taxon>
        <taxon>Mycobacteriales</taxon>
        <taxon>Mycobacteriaceae</taxon>
        <taxon>Mycolicibacterium</taxon>
    </lineage>
</organism>
<dbReference type="Gene3D" id="3.10.180.10">
    <property type="entry name" value="2,3-Dihydroxybiphenyl 1,2-Dioxygenase, domain 1"/>
    <property type="match status" value="2"/>
</dbReference>
<dbReference type="SUPFAM" id="SSF54593">
    <property type="entry name" value="Glyoxalase/Bleomycin resistance protein/Dihydroxybiphenyl dioxygenase"/>
    <property type="match status" value="2"/>
</dbReference>
<comment type="caution">
    <text evidence="2">The sequence shown here is derived from an EMBL/GenBank/DDBJ whole genome shotgun (WGS) entry which is preliminary data.</text>
</comment>
<reference evidence="2 3" key="1">
    <citation type="journal article" date="2019" name="Emerg. Microbes Infect.">
        <title>Comprehensive subspecies identification of 175 nontuberculous mycobacteria species based on 7547 genomic profiles.</title>
        <authorList>
            <person name="Matsumoto Y."/>
            <person name="Kinjo T."/>
            <person name="Motooka D."/>
            <person name="Nabeya D."/>
            <person name="Jung N."/>
            <person name="Uechi K."/>
            <person name="Horii T."/>
            <person name="Iida T."/>
            <person name="Fujita J."/>
            <person name="Nakamura S."/>
        </authorList>
    </citation>
    <scope>NUCLEOTIDE SEQUENCE [LARGE SCALE GENOMIC DNA]</scope>
    <source>
        <strain evidence="2 3">JCM 13392</strain>
    </source>
</reference>
<evidence type="ECO:0000259" key="1">
    <source>
        <dbReference type="PROSITE" id="PS51819"/>
    </source>
</evidence>